<sequence>MVSLHNTTFQQHFCGGSLISSEWVMTAAHCVFGTPMSTILLYLGKMTQQGTNTHEITRTVVNIIIHPSYSSTTLDNDIALLHLSSAVANSNYIHPVSLADQNSMFSSGTKGWITGWGHIGVQINKERRIKTYTVPVPLPAPETLQEVEVEVYENNLCKFCLRAYITPNMICAGTLKGGRGHWEGDSGGPMVHEQCSVWVQSGIISGGNLCAQPDKPDLYTRVSKYQQWIESHTGQNTPVFVPFNPQTPCPPASKNSLSHLNVCGRAPLYPRVVGGTDAHEGMWPWMVSLHSPKYKGHFCGGSLISSEWVLSAAHCFTSVRTSSILVYLGRKTQQGDHWHEINRSVSTLLIHPSYNNDTYNNDIALLHLSSSVTFTNYIRPVCLAAENSDFPSGTSSWITGWGQIASGVILSYPETLQETVVPVIINSECNNLLGAELITENMMCAGLLQGGQDTCQGDSGGPMVSQQCSVWIQSGIISRGHDCGQPSEPGVYTRVSQYQQWITTSIGQNLPGFVIFNPLNLCSSASQG</sequence>
<evidence type="ECO:0000256" key="5">
    <source>
        <dbReference type="RuleBase" id="RU363034"/>
    </source>
</evidence>
<evidence type="ECO:0000256" key="4">
    <source>
        <dbReference type="ARBA" id="ARBA00023157"/>
    </source>
</evidence>
<comment type="caution">
    <text evidence="7">The sequence shown here is derived from an EMBL/GenBank/DDBJ whole genome shotgun (WGS) entry which is preliminary data.</text>
</comment>
<dbReference type="Gene3D" id="2.40.10.10">
    <property type="entry name" value="Trypsin-like serine proteases"/>
    <property type="match status" value="2"/>
</dbReference>
<evidence type="ECO:0000259" key="6">
    <source>
        <dbReference type="PROSITE" id="PS50240"/>
    </source>
</evidence>
<evidence type="ECO:0000256" key="1">
    <source>
        <dbReference type="ARBA" id="ARBA00022670"/>
    </source>
</evidence>
<keyword evidence="1 5" id="KW-0645">Protease</keyword>
<gene>
    <name evidence="7" type="ORF">QQF64_022879</name>
</gene>
<keyword evidence="8" id="KW-1185">Reference proteome</keyword>
<keyword evidence="2 5" id="KW-0378">Hydrolase</keyword>
<proteinExistence type="predicted"/>
<dbReference type="InterPro" id="IPR043504">
    <property type="entry name" value="Peptidase_S1_PA_chymotrypsin"/>
</dbReference>
<evidence type="ECO:0000313" key="8">
    <source>
        <dbReference type="Proteomes" id="UP001558613"/>
    </source>
</evidence>
<dbReference type="InterPro" id="IPR001314">
    <property type="entry name" value="Peptidase_S1A"/>
</dbReference>
<keyword evidence="4" id="KW-1015">Disulfide bond</keyword>
<dbReference type="InterPro" id="IPR018114">
    <property type="entry name" value="TRYPSIN_HIS"/>
</dbReference>
<dbReference type="PROSITE" id="PS00134">
    <property type="entry name" value="TRYPSIN_HIS"/>
    <property type="match status" value="2"/>
</dbReference>
<evidence type="ECO:0000313" key="7">
    <source>
        <dbReference type="EMBL" id="KAL1247503.1"/>
    </source>
</evidence>
<dbReference type="PROSITE" id="PS50240">
    <property type="entry name" value="TRYPSIN_DOM"/>
    <property type="match status" value="2"/>
</dbReference>
<dbReference type="PROSITE" id="PS00135">
    <property type="entry name" value="TRYPSIN_SER"/>
    <property type="match status" value="2"/>
</dbReference>
<dbReference type="InterPro" id="IPR009003">
    <property type="entry name" value="Peptidase_S1_PA"/>
</dbReference>
<dbReference type="CDD" id="cd00190">
    <property type="entry name" value="Tryp_SPc"/>
    <property type="match status" value="2"/>
</dbReference>
<name>A0ABR3L7J1_9TELE</name>
<dbReference type="InterPro" id="IPR001254">
    <property type="entry name" value="Trypsin_dom"/>
</dbReference>
<reference evidence="7 8" key="1">
    <citation type="submission" date="2023-09" db="EMBL/GenBank/DDBJ databases">
        <authorList>
            <person name="Wang M."/>
        </authorList>
    </citation>
    <scope>NUCLEOTIDE SEQUENCE [LARGE SCALE GENOMIC DNA]</scope>
    <source>
        <strain evidence="7">GT-2023</strain>
        <tissue evidence="7">Liver</tissue>
    </source>
</reference>
<dbReference type="Pfam" id="PF00089">
    <property type="entry name" value="Trypsin"/>
    <property type="match status" value="2"/>
</dbReference>
<feature type="domain" description="Peptidase S1" evidence="6">
    <location>
        <begin position="1"/>
        <end position="234"/>
    </location>
</feature>
<evidence type="ECO:0000256" key="3">
    <source>
        <dbReference type="ARBA" id="ARBA00022825"/>
    </source>
</evidence>
<accession>A0ABR3L7J1</accession>
<dbReference type="SUPFAM" id="SSF50494">
    <property type="entry name" value="Trypsin-like serine proteases"/>
    <property type="match status" value="2"/>
</dbReference>
<dbReference type="PRINTS" id="PR00722">
    <property type="entry name" value="CHYMOTRYPSIN"/>
</dbReference>
<dbReference type="PANTHER" id="PTHR24252:SF7">
    <property type="entry name" value="HYALIN"/>
    <property type="match status" value="1"/>
</dbReference>
<dbReference type="SMART" id="SM00020">
    <property type="entry name" value="Tryp_SPc"/>
    <property type="match status" value="2"/>
</dbReference>
<feature type="domain" description="Peptidase S1" evidence="6">
    <location>
        <begin position="272"/>
        <end position="507"/>
    </location>
</feature>
<dbReference type="EMBL" id="JAYMGO010000025">
    <property type="protein sequence ID" value="KAL1247503.1"/>
    <property type="molecule type" value="Genomic_DNA"/>
</dbReference>
<dbReference type="InterPro" id="IPR033116">
    <property type="entry name" value="TRYPSIN_SER"/>
</dbReference>
<keyword evidence="3 5" id="KW-0720">Serine protease</keyword>
<organism evidence="7 8">
    <name type="scientific">Cirrhinus molitorella</name>
    <name type="common">mud carp</name>
    <dbReference type="NCBI Taxonomy" id="172907"/>
    <lineage>
        <taxon>Eukaryota</taxon>
        <taxon>Metazoa</taxon>
        <taxon>Chordata</taxon>
        <taxon>Craniata</taxon>
        <taxon>Vertebrata</taxon>
        <taxon>Euteleostomi</taxon>
        <taxon>Actinopterygii</taxon>
        <taxon>Neopterygii</taxon>
        <taxon>Teleostei</taxon>
        <taxon>Ostariophysi</taxon>
        <taxon>Cypriniformes</taxon>
        <taxon>Cyprinidae</taxon>
        <taxon>Labeoninae</taxon>
        <taxon>Labeonini</taxon>
        <taxon>Cirrhinus</taxon>
    </lineage>
</organism>
<protein>
    <recommendedName>
        <fullName evidence="6">Peptidase S1 domain-containing protein</fullName>
    </recommendedName>
</protein>
<evidence type="ECO:0000256" key="2">
    <source>
        <dbReference type="ARBA" id="ARBA00022801"/>
    </source>
</evidence>
<dbReference type="Proteomes" id="UP001558613">
    <property type="component" value="Unassembled WGS sequence"/>
</dbReference>
<dbReference type="PANTHER" id="PTHR24252">
    <property type="entry name" value="ACROSIN-RELATED"/>
    <property type="match status" value="1"/>
</dbReference>